<keyword evidence="4 5" id="KW-0342">GTP-binding</keyword>
<dbReference type="InterPro" id="IPR023123">
    <property type="entry name" value="Tubulin_C"/>
</dbReference>
<dbReference type="Proteomes" id="UP000478052">
    <property type="component" value="Unassembled WGS sequence"/>
</dbReference>
<dbReference type="SMART" id="SM00864">
    <property type="entry name" value="Tubulin"/>
    <property type="match status" value="1"/>
</dbReference>
<sequence>RTFCRKPTCAVSVLHTYDIANFGSPVSKFWKIISNEHGLNEEGKFSGYSTEEQLEHINVYYDESQGKNIVHFTLIHSVRWNSGIYSLVKHTLTKNGVGGVYVPRAVLVDSDSALLNTIGRRQCGGNAYRKQNFVGGHGGTGSNWAKGYYGSSEILSLIVDTIQSEAERCDRLQGFQLVHSMGGGTGSGLGGRVLDHVRVSYPNQVAHTYSIAPWMTVSDEPTESYNVLLSAVRLVGGAHATYLADNRALFDTCCSSGNRGGGASAIPAYADLNHLVSQIMSGTTTGLRFSSKLNADMRKCTANLVPYPRLHFFVPGFAPLTFRGQTDTGMYTISELATQLFGAVRQQRRCTGTDTIEAVVMAAVMTFRGRGLETDRSGSIPLQPTTEWISDLERCWLPDNLKTFSYGVPSHGLENSGTVVANTTAVRDVFERYCQRFTSMLAKRKLLHKYTEEGMDSDEFRVAIEQIESLLAEYLAIEQINCSGDDDGDKKSFTSTSCMVTSSTVDGCKLSVN</sequence>
<proteinExistence type="inferred from homology"/>
<keyword evidence="3 5" id="KW-0547">Nucleotide-binding</keyword>
<dbReference type="PRINTS" id="PR01161">
    <property type="entry name" value="TUBULIN"/>
</dbReference>
<dbReference type="SUPFAM" id="SSF52490">
    <property type="entry name" value="Tubulin nucleotide-binding domain-like"/>
    <property type="match status" value="1"/>
</dbReference>
<feature type="non-terminal residue" evidence="7">
    <location>
        <position position="1"/>
    </location>
</feature>
<dbReference type="Gene3D" id="1.10.287.600">
    <property type="entry name" value="Helix hairpin bin"/>
    <property type="match status" value="1"/>
</dbReference>
<evidence type="ECO:0000256" key="1">
    <source>
        <dbReference type="ARBA" id="ARBA00009636"/>
    </source>
</evidence>
<keyword evidence="8" id="KW-1185">Reference proteome</keyword>
<dbReference type="Pfam" id="PF03953">
    <property type="entry name" value="Tubulin_C"/>
    <property type="match status" value="1"/>
</dbReference>
<organism evidence="7 8">
    <name type="scientific">Aphis craccivora</name>
    <name type="common">Cowpea aphid</name>
    <dbReference type="NCBI Taxonomy" id="307492"/>
    <lineage>
        <taxon>Eukaryota</taxon>
        <taxon>Metazoa</taxon>
        <taxon>Ecdysozoa</taxon>
        <taxon>Arthropoda</taxon>
        <taxon>Hexapoda</taxon>
        <taxon>Insecta</taxon>
        <taxon>Pterygota</taxon>
        <taxon>Neoptera</taxon>
        <taxon>Paraneoptera</taxon>
        <taxon>Hemiptera</taxon>
        <taxon>Sternorrhyncha</taxon>
        <taxon>Aphidomorpha</taxon>
        <taxon>Aphidoidea</taxon>
        <taxon>Aphididae</taxon>
        <taxon>Aphidini</taxon>
        <taxon>Aphis</taxon>
        <taxon>Aphis</taxon>
    </lineage>
</organism>
<protein>
    <submittedName>
        <fullName evidence="7">Tubulin beta-1 chain-like</fullName>
    </submittedName>
</protein>
<comment type="caution">
    <text evidence="7">The sequence shown here is derived from an EMBL/GenBank/DDBJ whole genome shotgun (WGS) entry which is preliminary data.</text>
</comment>
<dbReference type="Gene3D" id="3.40.50.1440">
    <property type="entry name" value="Tubulin/FtsZ, GTPase domain"/>
    <property type="match status" value="1"/>
</dbReference>
<dbReference type="SUPFAM" id="SSF55307">
    <property type="entry name" value="Tubulin C-terminal domain-like"/>
    <property type="match status" value="1"/>
</dbReference>
<dbReference type="InterPro" id="IPR036525">
    <property type="entry name" value="Tubulin/FtsZ_GTPase_sf"/>
</dbReference>
<dbReference type="InterPro" id="IPR000217">
    <property type="entry name" value="Tubulin"/>
</dbReference>
<dbReference type="InterPro" id="IPR037103">
    <property type="entry name" value="Tubulin/FtsZ-like_C"/>
</dbReference>
<evidence type="ECO:0000256" key="2">
    <source>
        <dbReference type="ARBA" id="ARBA00022701"/>
    </source>
</evidence>
<evidence type="ECO:0000256" key="4">
    <source>
        <dbReference type="ARBA" id="ARBA00023134"/>
    </source>
</evidence>
<evidence type="ECO:0000313" key="7">
    <source>
        <dbReference type="EMBL" id="KAF0764537.1"/>
    </source>
</evidence>
<dbReference type="InterPro" id="IPR003008">
    <property type="entry name" value="Tubulin_FtsZ_GTPase"/>
</dbReference>
<gene>
    <name evidence="7" type="ORF">FWK35_00005352</name>
</gene>
<comment type="similarity">
    <text evidence="1 5">Belongs to the tubulin family.</text>
</comment>
<dbReference type="InterPro" id="IPR017975">
    <property type="entry name" value="Tubulin_CS"/>
</dbReference>
<dbReference type="AlphaFoldDB" id="A0A6G0Z1Q3"/>
<dbReference type="PANTHER" id="PTHR11588">
    <property type="entry name" value="TUBULIN"/>
    <property type="match status" value="1"/>
</dbReference>
<reference evidence="7 8" key="1">
    <citation type="submission" date="2019-08" db="EMBL/GenBank/DDBJ databases">
        <title>Whole genome of Aphis craccivora.</title>
        <authorList>
            <person name="Voronova N.V."/>
            <person name="Shulinski R.S."/>
            <person name="Bandarenka Y.V."/>
            <person name="Zhorov D.G."/>
            <person name="Warner D."/>
        </authorList>
    </citation>
    <scope>NUCLEOTIDE SEQUENCE [LARGE SCALE GENOMIC DNA]</scope>
    <source>
        <strain evidence="7">180601</strain>
        <tissue evidence="7">Whole Body</tissue>
    </source>
</reference>
<accession>A0A6G0Z1Q3</accession>
<dbReference type="Gene3D" id="3.30.1330.20">
    <property type="entry name" value="Tubulin/FtsZ, C-terminal domain"/>
    <property type="match status" value="1"/>
</dbReference>
<feature type="domain" description="Tubulin/FtsZ GTPase" evidence="6">
    <location>
        <begin position="91"/>
        <end position="291"/>
    </location>
</feature>
<evidence type="ECO:0000256" key="5">
    <source>
        <dbReference type="RuleBase" id="RU000352"/>
    </source>
</evidence>
<dbReference type="InterPro" id="IPR008280">
    <property type="entry name" value="Tub_FtsZ_C"/>
</dbReference>
<dbReference type="EMBL" id="VUJU01001610">
    <property type="protein sequence ID" value="KAF0764537.1"/>
    <property type="molecule type" value="Genomic_DNA"/>
</dbReference>
<dbReference type="InterPro" id="IPR018316">
    <property type="entry name" value="Tubulin/FtsZ_2-layer-sand-dom"/>
</dbReference>
<dbReference type="OrthoDB" id="6611976at2759"/>
<name>A0A6G0Z1Q3_APHCR</name>
<evidence type="ECO:0000259" key="6">
    <source>
        <dbReference type="SMART" id="SM00864"/>
    </source>
</evidence>
<dbReference type="Pfam" id="PF00091">
    <property type="entry name" value="Tubulin"/>
    <property type="match status" value="1"/>
</dbReference>
<dbReference type="PROSITE" id="PS00227">
    <property type="entry name" value="TUBULIN"/>
    <property type="match status" value="1"/>
</dbReference>
<dbReference type="GO" id="GO:0007017">
    <property type="term" value="P:microtubule-based process"/>
    <property type="evidence" value="ECO:0007669"/>
    <property type="project" value="InterPro"/>
</dbReference>
<dbReference type="GO" id="GO:0005525">
    <property type="term" value="F:GTP binding"/>
    <property type="evidence" value="ECO:0007669"/>
    <property type="project" value="UniProtKB-UniRule"/>
</dbReference>
<evidence type="ECO:0000313" key="8">
    <source>
        <dbReference type="Proteomes" id="UP000478052"/>
    </source>
</evidence>
<evidence type="ECO:0000256" key="3">
    <source>
        <dbReference type="ARBA" id="ARBA00022741"/>
    </source>
</evidence>
<keyword evidence="2 5" id="KW-0493">Microtubule</keyword>
<dbReference type="GO" id="GO:0005874">
    <property type="term" value="C:microtubule"/>
    <property type="evidence" value="ECO:0007669"/>
    <property type="project" value="UniProtKB-KW"/>
</dbReference>